<dbReference type="Pfam" id="PF20240">
    <property type="entry name" value="DUF6597"/>
    <property type="match status" value="1"/>
</dbReference>
<feature type="domain" description="HTH araC/xylS-type" evidence="4">
    <location>
        <begin position="127"/>
        <end position="227"/>
    </location>
</feature>
<dbReference type="EMBL" id="BAABHF010000019">
    <property type="protein sequence ID" value="GAA4494498.1"/>
    <property type="molecule type" value="Genomic_DNA"/>
</dbReference>
<dbReference type="PANTHER" id="PTHR46796">
    <property type="entry name" value="HTH-TYPE TRANSCRIPTIONAL ACTIVATOR RHAS-RELATED"/>
    <property type="match status" value="1"/>
</dbReference>
<keyword evidence="2" id="KW-0238">DNA-binding</keyword>
<dbReference type="PANTHER" id="PTHR46796:SF15">
    <property type="entry name" value="BLL1074 PROTEIN"/>
    <property type="match status" value="1"/>
</dbReference>
<dbReference type="Gene3D" id="1.10.10.60">
    <property type="entry name" value="Homeodomain-like"/>
    <property type="match status" value="1"/>
</dbReference>
<gene>
    <name evidence="5" type="ORF">GCM10023191_033780</name>
</gene>
<dbReference type="InterPro" id="IPR018060">
    <property type="entry name" value="HTH_AraC"/>
</dbReference>
<evidence type="ECO:0000313" key="5">
    <source>
        <dbReference type="EMBL" id="GAA4494498.1"/>
    </source>
</evidence>
<accession>A0ABP8Q0Q2</accession>
<dbReference type="SMART" id="SM00342">
    <property type="entry name" value="HTH_ARAC"/>
    <property type="match status" value="1"/>
</dbReference>
<protein>
    <submittedName>
        <fullName evidence="5">Helix-turn-helix transcriptional regulator</fullName>
    </submittedName>
</protein>
<evidence type="ECO:0000256" key="1">
    <source>
        <dbReference type="ARBA" id="ARBA00023015"/>
    </source>
</evidence>
<comment type="caution">
    <text evidence="5">The sequence shown here is derived from an EMBL/GenBank/DDBJ whole genome shotgun (WGS) entry which is preliminary data.</text>
</comment>
<evidence type="ECO:0000256" key="2">
    <source>
        <dbReference type="ARBA" id="ARBA00023125"/>
    </source>
</evidence>
<dbReference type="InterPro" id="IPR046532">
    <property type="entry name" value="DUF6597"/>
</dbReference>
<dbReference type="PROSITE" id="PS01124">
    <property type="entry name" value="HTH_ARAC_FAMILY_2"/>
    <property type="match status" value="1"/>
</dbReference>
<evidence type="ECO:0000259" key="4">
    <source>
        <dbReference type="PROSITE" id="PS01124"/>
    </source>
</evidence>
<reference evidence="6" key="1">
    <citation type="journal article" date="2019" name="Int. J. Syst. Evol. Microbiol.">
        <title>The Global Catalogue of Microorganisms (GCM) 10K type strain sequencing project: providing services to taxonomists for standard genome sequencing and annotation.</title>
        <authorList>
            <consortium name="The Broad Institute Genomics Platform"/>
            <consortium name="The Broad Institute Genome Sequencing Center for Infectious Disease"/>
            <person name="Wu L."/>
            <person name="Ma J."/>
        </authorList>
    </citation>
    <scope>NUCLEOTIDE SEQUENCE [LARGE SCALE GENOMIC DNA]</scope>
    <source>
        <strain evidence="6">JCM 17933</strain>
    </source>
</reference>
<evidence type="ECO:0000313" key="6">
    <source>
        <dbReference type="Proteomes" id="UP001500503"/>
    </source>
</evidence>
<sequence length="227" mass="24352">MSGYAEWPGRLAGATMWRNVAAGDEQRVVPDGVMDLMWYEDRLVVAGPDTATVAVATRPGAATWGLRLPPGVAHALLGVPACELTDHRVDLADLAPVPGEALASAEDDVPVMLERVLLALWRRAAPDPSVLRLAASLDRAARGRRSVREIAADHGLSDRTLRRTGDRLFGYGLKTLMGIHRFQYALQLARTGTALSEAAATAGYFDQAHLSREARRLAGATPGALLR</sequence>
<proteinExistence type="predicted"/>
<dbReference type="Proteomes" id="UP001500503">
    <property type="component" value="Unassembled WGS sequence"/>
</dbReference>
<evidence type="ECO:0000256" key="3">
    <source>
        <dbReference type="ARBA" id="ARBA00023163"/>
    </source>
</evidence>
<keyword evidence="1" id="KW-0805">Transcription regulation</keyword>
<dbReference type="InterPro" id="IPR050204">
    <property type="entry name" value="AraC_XylS_family_regulators"/>
</dbReference>
<dbReference type="RefSeq" id="WP_345464475.1">
    <property type="nucleotide sequence ID" value="NZ_BAABHF010000019.1"/>
</dbReference>
<name>A0ABP8Q0Q2_9ACTN</name>
<keyword evidence="6" id="KW-1185">Reference proteome</keyword>
<dbReference type="Pfam" id="PF12833">
    <property type="entry name" value="HTH_18"/>
    <property type="match status" value="1"/>
</dbReference>
<keyword evidence="3" id="KW-0804">Transcription</keyword>
<organism evidence="5 6">
    <name type="scientific">Actinoallomurus oryzae</name>
    <dbReference type="NCBI Taxonomy" id="502180"/>
    <lineage>
        <taxon>Bacteria</taxon>
        <taxon>Bacillati</taxon>
        <taxon>Actinomycetota</taxon>
        <taxon>Actinomycetes</taxon>
        <taxon>Streptosporangiales</taxon>
        <taxon>Thermomonosporaceae</taxon>
        <taxon>Actinoallomurus</taxon>
    </lineage>
</organism>